<organism evidence="3">
    <name type="scientific">Mantoniella antarctica</name>
    <dbReference type="NCBI Taxonomy" id="81844"/>
    <lineage>
        <taxon>Eukaryota</taxon>
        <taxon>Viridiplantae</taxon>
        <taxon>Chlorophyta</taxon>
        <taxon>Mamiellophyceae</taxon>
        <taxon>Mamiellales</taxon>
        <taxon>Mamiellaceae</taxon>
        <taxon>Mantoniella</taxon>
    </lineage>
</organism>
<dbReference type="AlphaFoldDB" id="A0A7S0SAM2"/>
<feature type="chain" id="PRO_5031376858" evidence="2">
    <location>
        <begin position="29"/>
        <end position="485"/>
    </location>
</feature>
<evidence type="ECO:0000256" key="1">
    <source>
        <dbReference type="SAM" id="MobiDB-lite"/>
    </source>
</evidence>
<sequence length="485" mass="53076">MPTSRAAARFLLAAALCVLLVGIRTVVALEEIASEDELGSFLAEEGSHQLIVVCSIPPGPRWSEERTMVKIAEAFFTERDFDVLFVLYSGVTGNAAVSPLAYLVSSMPYATGRAEIPYGGPPVGSRKKASVNKVGQAMTAMDWKMMAHSISHASQVKGMPLIGGLSQMDGSAAPPAQDSGKVHIMSLFPNPGDMDSFTAKIASKMSEDDLVAMQDGIQDKKLFNFTADEICRNVVRGILPSFIMIPPMPMHRSPRSEVIRGRLAINNYMPHMYMFAHEDGEGYFAGNAEKGLNYAGTTFGGQMSIVYILIPAGLPDLAAEELLRIGLLTEGKGGGEVKQVLKKIKAGEIVVTFWDPITNFRTATMFDRMKNIKPEHVAKVAQNMMEKVPDPRVKEQERLPLPVPKIGQEYMKKLNPEHMRLAEEEHQKARKKKEDKYGGPGKDDVDMGIEDISTKVLKGKKAKTAAGRKAKRKVKAKASVNGREL</sequence>
<name>A0A7S0SAM2_9CHLO</name>
<feature type="signal peptide" evidence="2">
    <location>
        <begin position="1"/>
        <end position="28"/>
    </location>
</feature>
<gene>
    <name evidence="3" type="ORF">MANT1106_LOCUS2160</name>
</gene>
<dbReference type="EMBL" id="HBFC01004077">
    <property type="protein sequence ID" value="CAD8699478.1"/>
    <property type="molecule type" value="Transcribed_RNA"/>
</dbReference>
<evidence type="ECO:0000256" key="2">
    <source>
        <dbReference type="SAM" id="SignalP"/>
    </source>
</evidence>
<feature type="compositionally biased region" description="Basic residues" evidence="1">
    <location>
        <begin position="457"/>
        <end position="476"/>
    </location>
</feature>
<keyword evidence="2" id="KW-0732">Signal</keyword>
<feature type="compositionally biased region" description="Basic and acidic residues" evidence="1">
    <location>
        <begin position="424"/>
        <end position="445"/>
    </location>
</feature>
<reference evidence="3" key="1">
    <citation type="submission" date="2021-01" db="EMBL/GenBank/DDBJ databases">
        <authorList>
            <person name="Corre E."/>
            <person name="Pelletier E."/>
            <person name="Niang G."/>
            <person name="Scheremetjew M."/>
            <person name="Finn R."/>
            <person name="Kale V."/>
            <person name="Holt S."/>
            <person name="Cochrane G."/>
            <person name="Meng A."/>
            <person name="Brown T."/>
            <person name="Cohen L."/>
        </authorList>
    </citation>
    <scope>NUCLEOTIDE SEQUENCE</scope>
    <source>
        <strain evidence="3">SL-175</strain>
    </source>
</reference>
<proteinExistence type="predicted"/>
<feature type="region of interest" description="Disordered" evidence="1">
    <location>
        <begin position="424"/>
        <end position="485"/>
    </location>
</feature>
<accession>A0A7S0SAM2</accession>
<protein>
    <submittedName>
        <fullName evidence="3">Uncharacterized protein</fullName>
    </submittedName>
</protein>
<evidence type="ECO:0000313" key="3">
    <source>
        <dbReference type="EMBL" id="CAD8699478.1"/>
    </source>
</evidence>